<dbReference type="AlphaFoldDB" id="A0A4W5L3A1"/>
<keyword evidence="2" id="KW-1185">Reference proteome</keyword>
<dbReference type="SUPFAM" id="SSF51419">
    <property type="entry name" value="PLP-binding barrel"/>
    <property type="match status" value="1"/>
</dbReference>
<dbReference type="GeneTree" id="ENSGT00390000018786"/>
<proteinExistence type="predicted"/>
<dbReference type="InterPro" id="IPR051466">
    <property type="entry name" value="D-amino_acid_metab_enzyme"/>
</dbReference>
<dbReference type="GO" id="GO:0036088">
    <property type="term" value="P:D-serine catabolic process"/>
    <property type="evidence" value="ECO:0007669"/>
    <property type="project" value="TreeGrafter"/>
</dbReference>
<dbReference type="Proteomes" id="UP000314982">
    <property type="component" value="Unassembled WGS sequence"/>
</dbReference>
<reference evidence="1" key="2">
    <citation type="submission" date="2025-08" db="UniProtKB">
        <authorList>
            <consortium name="Ensembl"/>
        </authorList>
    </citation>
    <scope>IDENTIFICATION</scope>
</reference>
<dbReference type="PANTHER" id="PTHR28004:SF2">
    <property type="entry name" value="D-SERINE DEHYDRATASE"/>
    <property type="match status" value="1"/>
</dbReference>
<dbReference type="STRING" id="62062.ENSHHUP00000019024"/>
<dbReference type="PANTHER" id="PTHR28004">
    <property type="entry name" value="ZGC:162816-RELATED"/>
    <property type="match status" value="1"/>
</dbReference>
<organism evidence="1 2">
    <name type="scientific">Hucho hucho</name>
    <name type="common">huchen</name>
    <dbReference type="NCBI Taxonomy" id="62062"/>
    <lineage>
        <taxon>Eukaryota</taxon>
        <taxon>Metazoa</taxon>
        <taxon>Chordata</taxon>
        <taxon>Craniata</taxon>
        <taxon>Vertebrata</taxon>
        <taxon>Euteleostomi</taxon>
        <taxon>Actinopterygii</taxon>
        <taxon>Neopterygii</taxon>
        <taxon>Teleostei</taxon>
        <taxon>Protacanthopterygii</taxon>
        <taxon>Salmoniformes</taxon>
        <taxon>Salmonidae</taxon>
        <taxon>Salmoninae</taxon>
        <taxon>Hucho</taxon>
    </lineage>
</organism>
<evidence type="ECO:0000313" key="2">
    <source>
        <dbReference type="Proteomes" id="UP000314982"/>
    </source>
</evidence>
<name>A0A4W5L3A1_9TELE</name>
<sequence>IYLLKGVEERCAPFWGNVSELNTPWFCFVAGVLHSEPEALRLAQAISESEGVELTGVYAHCGNTYGCRGAEQIHAVAHETTALVLQFMEKLKAVGISCKSSIGSTPSCSQPISDMAKLSEVHPGNYVFFDVQQSVIGSCGLEDVAVRVLCRVIGHSPHRNQLLLDCGWSALSSMAGGIVMLEGHVRMSLQEGYHMREEDVFPVTHSVEIACNDNKLSPMML</sequence>
<dbReference type="InterPro" id="IPR029066">
    <property type="entry name" value="PLP-binding_barrel"/>
</dbReference>
<dbReference type="Gene3D" id="3.20.20.10">
    <property type="entry name" value="Alanine racemase"/>
    <property type="match status" value="1"/>
</dbReference>
<evidence type="ECO:0000313" key="1">
    <source>
        <dbReference type="Ensembl" id="ENSHHUP00000019024.1"/>
    </source>
</evidence>
<dbReference type="Ensembl" id="ENSHHUT00000019707.1">
    <property type="protein sequence ID" value="ENSHHUP00000019024.1"/>
    <property type="gene ID" value="ENSHHUG00000011851.1"/>
</dbReference>
<reference evidence="2" key="1">
    <citation type="submission" date="2018-06" db="EMBL/GenBank/DDBJ databases">
        <title>Genome assembly of Danube salmon.</title>
        <authorList>
            <person name="Macqueen D.J."/>
            <person name="Gundappa M.K."/>
        </authorList>
    </citation>
    <scope>NUCLEOTIDE SEQUENCE [LARGE SCALE GENOMIC DNA]</scope>
</reference>
<dbReference type="GO" id="GO:0008721">
    <property type="term" value="F:D-serine ammonia-lyase activity"/>
    <property type="evidence" value="ECO:0007669"/>
    <property type="project" value="TreeGrafter"/>
</dbReference>
<reference evidence="1" key="3">
    <citation type="submission" date="2025-09" db="UniProtKB">
        <authorList>
            <consortium name="Ensembl"/>
        </authorList>
    </citation>
    <scope>IDENTIFICATION</scope>
</reference>
<accession>A0A4W5L3A1</accession>
<protein>
    <submittedName>
        <fullName evidence="1">Zgc:162816</fullName>
    </submittedName>
</protein>